<evidence type="ECO:0000256" key="1">
    <source>
        <dbReference type="SAM" id="Phobius"/>
    </source>
</evidence>
<feature type="domain" description="Prepilin type IV endopeptidase peptidase" evidence="2">
    <location>
        <begin position="10"/>
        <end position="112"/>
    </location>
</feature>
<keyword evidence="4" id="KW-1185">Reference proteome</keyword>
<dbReference type="InterPro" id="IPR000045">
    <property type="entry name" value="Prepilin_IV_endopep_pep"/>
</dbReference>
<reference evidence="3" key="2">
    <citation type="submission" date="2020-09" db="EMBL/GenBank/DDBJ databases">
        <authorList>
            <person name="Sun Q."/>
            <person name="Sedlacek I."/>
        </authorList>
    </citation>
    <scope>NUCLEOTIDE SEQUENCE</scope>
    <source>
        <strain evidence="3">CCM 8606</strain>
    </source>
</reference>
<proteinExistence type="predicted"/>
<dbReference type="AlphaFoldDB" id="A0A8J3AIQ6"/>
<name>A0A8J3AIQ6_9BIFI</name>
<dbReference type="Proteomes" id="UP000619536">
    <property type="component" value="Unassembled WGS sequence"/>
</dbReference>
<dbReference type="Pfam" id="PF01478">
    <property type="entry name" value="Peptidase_A24"/>
    <property type="match status" value="1"/>
</dbReference>
<dbReference type="EMBL" id="BMDH01000001">
    <property type="protein sequence ID" value="GGI13560.1"/>
    <property type="molecule type" value="Genomic_DNA"/>
</dbReference>
<evidence type="ECO:0000259" key="2">
    <source>
        <dbReference type="Pfam" id="PF01478"/>
    </source>
</evidence>
<keyword evidence="1" id="KW-0812">Transmembrane</keyword>
<dbReference type="GO" id="GO:0004190">
    <property type="term" value="F:aspartic-type endopeptidase activity"/>
    <property type="evidence" value="ECO:0007669"/>
    <property type="project" value="InterPro"/>
</dbReference>
<sequence length="151" mass="16607">MEDFILIPTFLALLVVTYTDIRYRRVPRIVIGAGLGTQLVCLIVLSTITQYWDNLIMSIVCMLVCTAIQYILALIRPGALGLGDVTAAALITFALGWLGFIPILLWWLYSGICGLIQLAVAHIRHHTSIPFIPAMTLSFCASVATQMLILT</sequence>
<evidence type="ECO:0000313" key="4">
    <source>
        <dbReference type="Proteomes" id="UP000619536"/>
    </source>
</evidence>
<dbReference type="RefSeq" id="WP_188354788.1">
    <property type="nucleotide sequence ID" value="NZ_BMDH01000001.1"/>
</dbReference>
<accession>A0A8J3AIQ6</accession>
<feature type="transmembrane region" description="Helical" evidence="1">
    <location>
        <begin position="87"/>
        <end position="109"/>
    </location>
</feature>
<keyword evidence="1" id="KW-1133">Transmembrane helix</keyword>
<comment type="caution">
    <text evidence="3">The sequence shown here is derived from an EMBL/GenBank/DDBJ whole genome shotgun (WGS) entry which is preliminary data.</text>
</comment>
<feature type="transmembrane region" description="Helical" evidence="1">
    <location>
        <begin position="129"/>
        <end position="149"/>
    </location>
</feature>
<gene>
    <name evidence="3" type="ORF">GCM10007377_06570</name>
</gene>
<organism evidence="3 4">
    <name type="scientific">Galliscardovia ingluviei</name>
    <dbReference type="NCBI Taxonomy" id="1769422"/>
    <lineage>
        <taxon>Bacteria</taxon>
        <taxon>Bacillati</taxon>
        <taxon>Actinomycetota</taxon>
        <taxon>Actinomycetes</taxon>
        <taxon>Bifidobacteriales</taxon>
        <taxon>Bifidobacteriaceae</taxon>
        <taxon>Galliscardovia</taxon>
    </lineage>
</organism>
<feature type="transmembrane region" description="Helical" evidence="1">
    <location>
        <begin position="55"/>
        <end position="75"/>
    </location>
</feature>
<evidence type="ECO:0000313" key="3">
    <source>
        <dbReference type="EMBL" id="GGI13560.1"/>
    </source>
</evidence>
<feature type="transmembrane region" description="Helical" evidence="1">
    <location>
        <begin position="29"/>
        <end position="48"/>
    </location>
</feature>
<protein>
    <recommendedName>
        <fullName evidence="2">Prepilin type IV endopeptidase peptidase domain-containing protein</fullName>
    </recommendedName>
</protein>
<dbReference type="Gene3D" id="1.20.120.1220">
    <property type="match status" value="1"/>
</dbReference>
<keyword evidence="1" id="KW-0472">Membrane</keyword>
<reference evidence="3" key="1">
    <citation type="journal article" date="2014" name="Int. J. Syst. Evol. Microbiol.">
        <title>Complete genome sequence of Corynebacterium casei LMG S-19264T (=DSM 44701T), isolated from a smear-ripened cheese.</title>
        <authorList>
            <consortium name="US DOE Joint Genome Institute (JGI-PGF)"/>
            <person name="Walter F."/>
            <person name="Albersmeier A."/>
            <person name="Kalinowski J."/>
            <person name="Ruckert C."/>
        </authorList>
    </citation>
    <scope>NUCLEOTIDE SEQUENCE</scope>
    <source>
        <strain evidence="3">CCM 8606</strain>
    </source>
</reference>
<dbReference type="GO" id="GO:0016020">
    <property type="term" value="C:membrane"/>
    <property type="evidence" value="ECO:0007669"/>
    <property type="project" value="InterPro"/>
</dbReference>